<gene>
    <name evidence="2" type="ORF">H0235_017051</name>
</gene>
<protein>
    <submittedName>
        <fullName evidence="2">Uncharacterized protein</fullName>
    </submittedName>
</protein>
<feature type="compositionally biased region" description="Basic and acidic residues" evidence="1">
    <location>
        <begin position="229"/>
        <end position="239"/>
    </location>
</feature>
<sequence>MKRKIAPRTEKFVEPLSSFTKSTYHPVVLADPEDRLRTCSRSLCRAVGRYSPVFTVERVCNSPFGRFLLLRCAFKAIYGGERAVPMMPMETREESLTATENLAINDVTKDQIVDWHWCSQLHETFRRFLQSKKGTQEKEIVDEKSKSLLLRAPSLLLFESSLEMTVMRNNNEKYEEVRVVRSRAEKKEEQKKEEEKDKEEEEEEEEEKEEKEEKSGERERKKKKQKKEKKGEKSPDGVQRRKIRREEEEEEEEEKEEEEEEEGEEEEEE</sequence>
<accession>A0A834JZG5</accession>
<dbReference type="Proteomes" id="UP000600918">
    <property type="component" value="Unassembled WGS sequence"/>
</dbReference>
<evidence type="ECO:0000313" key="2">
    <source>
        <dbReference type="EMBL" id="KAF7394456.1"/>
    </source>
</evidence>
<evidence type="ECO:0000256" key="1">
    <source>
        <dbReference type="SAM" id="MobiDB-lite"/>
    </source>
</evidence>
<evidence type="ECO:0000313" key="3">
    <source>
        <dbReference type="Proteomes" id="UP000600918"/>
    </source>
</evidence>
<name>A0A834JZG5_VESPE</name>
<feature type="compositionally biased region" description="Basic and acidic residues" evidence="1">
    <location>
        <begin position="182"/>
        <end position="195"/>
    </location>
</feature>
<feature type="compositionally biased region" description="Acidic residues" evidence="1">
    <location>
        <begin position="196"/>
        <end position="210"/>
    </location>
</feature>
<feature type="compositionally biased region" description="Acidic residues" evidence="1">
    <location>
        <begin position="247"/>
        <end position="269"/>
    </location>
</feature>
<proteinExistence type="predicted"/>
<organism evidence="2 3">
    <name type="scientific">Vespula pensylvanica</name>
    <name type="common">Western yellow jacket</name>
    <name type="synonym">Wasp</name>
    <dbReference type="NCBI Taxonomy" id="30213"/>
    <lineage>
        <taxon>Eukaryota</taxon>
        <taxon>Metazoa</taxon>
        <taxon>Ecdysozoa</taxon>
        <taxon>Arthropoda</taxon>
        <taxon>Hexapoda</taxon>
        <taxon>Insecta</taxon>
        <taxon>Pterygota</taxon>
        <taxon>Neoptera</taxon>
        <taxon>Endopterygota</taxon>
        <taxon>Hymenoptera</taxon>
        <taxon>Apocrita</taxon>
        <taxon>Aculeata</taxon>
        <taxon>Vespoidea</taxon>
        <taxon>Vespidae</taxon>
        <taxon>Vespinae</taxon>
        <taxon>Vespula</taxon>
    </lineage>
</organism>
<keyword evidence="3" id="KW-1185">Reference proteome</keyword>
<dbReference type="EMBL" id="JACSDY010000021">
    <property type="protein sequence ID" value="KAF7394456.1"/>
    <property type="molecule type" value="Genomic_DNA"/>
</dbReference>
<dbReference type="AlphaFoldDB" id="A0A834JZG5"/>
<comment type="caution">
    <text evidence="2">The sequence shown here is derived from an EMBL/GenBank/DDBJ whole genome shotgun (WGS) entry which is preliminary data.</text>
</comment>
<feature type="region of interest" description="Disordered" evidence="1">
    <location>
        <begin position="182"/>
        <end position="269"/>
    </location>
</feature>
<reference evidence="2" key="1">
    <citation type="journal article" date="2020" name="G3 (Bethesda)">
        <title>High-Quality Assemblies for Three Invasive Social Wasps from the &lt;i&gt;Vespula&lt;/i&gt; Genus.</title>
        <authorList>
            <person name="Harrop T.W.R."/>
            <person name="Guhlin J."/>
            <person name="McLaughlin G.M."/>
            <person name="Permina E."/>
            <person name="Stockwell P."/>
            <person name="Gilligan J."/>
            <person name="Le Lec M.F."/>
            <person name="Gruber M.A.M."/>
            <person name="Quinn O."/>
            <person name="Lovegrove M."/>
            <person name="Duncan E.J."/>
            <person name="Remnant E.J."/>
            <person name="Van Eeckhoven J."/>
            <person name="Graham B."/>
            <person name="Knapp R.A."/>
            <person name="Langford K.W."/>
            <person name="Kronenberg Z."/>
            <person name="Press M.O."/>
            <person name="Eacker S.M."/>
            <person name="Wilson-Rankin E.E."/>
            <person name="Purcell J."/>
            <person name="Lester P.J."/>
            <person name="Dearden P.K."/>
        </authorList>
    </citation>
    <scope>NUCLEOTIDE SEQUENCE</scope>
    <source>
        <strain evidence="2">Volc-1</strain>
    </source>
</reference>